<keyword evidence="1" id="KW-0812">Transmembrane</keyword>
<dbReference type="CDD" id="cd09910">
    <property type="entry name" value="NGN-insert_like"/>
    <property type="match status" value="1"/>
</dbReference>
<reference evidence="2 3" key="1">
    <citation type="submission" date="2018-06" db="EMBL/GenBank/DDBJ databases">
        <title>Extensive metabolic versatility and redundancy in microbially diverse, dynamic hydrothermal sediments.</title>
        <authorList>
            <person name="Dombrowski N."/>
            <person name="Teske A."/>
            <person name="Baker B.J."/>
        </authorList>
    </citation>
    <scope>NUCLEOTIDE SEQUENCE [LARGE SCALE GENOMIC DNA]</scope>
    <source>
        <strain evidence="2">B35_G9</strain>
    </source>
</reference>
<dbReference type="Gene3D" id="2.60.320.10">
    <property type="entry name" value="N-utilization substance G protein NusG, insert domain"/>
    <property type="match status" value="1"/>
</dbReference>
<dbReference type="AlphaFoldDB" id="A0A660SCG6"/>
<accession>A0A660SCG6</accession>
<dbReference type="EMBL" id="QNBC01000013">
    <property type="protein sequence ID" value="RKX67690.1"/>
    <property type="molecule type" value="Genomic_DNA"/>
</dbReference>
<comment type="caution">
    <text evidence="2">The sequence shown here is derived from an EMBL/GenBank/DDBJ whole genome shotgun (WGS) entry which is preliminary data.</text>
</comment>
<keyword evidence="1" id="KW-1133">Transmembrane helix</keyword>
<feature type="transmembrane region" description="Helical" evidence="1">
    <location>
        <begin position="12"/>
        <end position="36"/>
    </location>
</feature>
<proteinExistence type="predicted"/>
<protein>
    <submittedName>
        <fullName evidence="2">Uncharacterized protein</fullName>
    </submittedName>
</protein>
<dbReference type="SUPFAM" id="SSF82004">
    <property type="entry name" value="N-utilization substance G protein NusG, insert domain"/>
    <property type="match status" value="1"/>
</dbReference>
<keyword evidence="1" id="KW-0472">Membrane</keyword>
<name>A0A660SCG6_UNCT6</name>
<evidence type="ECO:0000313" key="2">
    <source>
        <dbReference type="EMBL" id="RKX67690.1"/>
    </source>
</evidence>
<evidence type="ECO:0000313" key="3">
    <source>
        <dbReference type="Proteomes" id="UP000282321"/>
    </source>
</evidence>
<dbReference type="InterPro" id="IPR038690">
    <property type="entry name" value="NusG_2_sf"/>
</dbReference>
<sequence length="128" mass="14120">MPQMRTKNIRNFLTINVGDGIIVAILLVFTIASFGMKRGDKENVIVEVNGKLLYKLSASTDTIINATGYKGPFKFQIKEGKVRMLDSTCPLHLCVKEGWIAHAGDMIICVPNRVKISFGGSDYDAVIK</sequence>
<organism evidence="2 3">
    <name type="scientific">candidate division TA06 bacterium</name>
    <dbReference type="NCBI Taxonomy" id="2250710"/>
    <lineage>
        <taxon>Bacteria</taxon>
        <taxon>Bacteria division TA06</taxon>
    </lineage>
</organism>
<dbReference type="Proteomes" id="UP000282321">
    <property type="component" value="Unassembled WGS sequence"/>
</dbReference>
<evidence type="ECO:0000256" key="1">
    <source>
        <dbReference type="SAM" id="Phobius"/>
    </source>
</evidence>
<gene>
    <name evidence="2" type="ORF">DRP44_01805</name>
</gene>
<dbReference type="Pfam" id="PF07009">
    <property type="entry name" value="NusG_II"/>
    <property type="match status" value="1"/>
</dbReference>